<dbReference type="Gene3D" id="2.130.10.10">
    <property type="entry name" value="YVTN repeat-like/Quinoprotein amine dehydrogenase"/>
    <property type="match status" value="1"/>
</dbReference>
<protein>
    <submittedName>
        <fullName evidence="2">WD repeat-containing protein 36</fullName>
    </submittedName>
</protein>
<dbReference type="InterPro" id="IPR036322">
    <property type="entry name" value="WD40_repeat_dom_sf"/>
</dbReference>
<name>A0A4Y2FHE4_ARAVE</name>
<evidence type="ECO:0000313" key="3">
    <source>
        <dbReference type="Proteomes" id="UP000499080"/>
    </source>
</evidence>
<dbReference type="InterPro" id="IPR015943">
    <property type="entry name" value="WD40/YVTN_repeat-like_dom_sf"/>
</dbReference>
<dbReference type="OrthoDB" id="10250769at2759"/>
<keyword evidence="3" id="KW-1185">Reference proteome</keyword>
<accession>A0A4Y2FHE4</accession>
<dbReference type="GO" id="GO:0032040">
    <property type="term" value="C:small-subunit processome"/>
    <property type="evidence" value="ECO:0007669"/>
    <property type="project" value="TreeGrafter"/>
</dbReference>
<organism evidence="2 3">
    <name type="scientific">Araneus ventricosus</name>
    <name type="common">Orbweaver spider</name>
    <name type="synonym">Epeira ventricosa</name>
    <dbReference type="NCBI Taxonomy" id="182803"/>
    <lineage>
        <taxon>Eukaryota</taxon>
        <taxon>Metazoa</taxon>
        <taxon>Ecdysozoa</taxon>
        <taxon>Arthropoda</taxon>
        <taxon>Chelicerata</taxon>
        <taxon>Arachnida</taxon>
        <taxon>Araneae</taxon>
        <taxon>Araneomorphae</taxon>
        <taxon>Entelegynae</taxon>
        <taxon>Araneoidea</taxon>
        <taxon>Araneidae</taxon>
        <taxon>Araneus</taxon>
    </lineage>
</organism>
<reference evidence="2 3" key="1">
    <citation type="journal article" date="2019" name="Sci. Rep.">
        <title>Orb-weaving spider Araneus ventricosus genome elucidates the spidroin gene catalogue.</title>
        <authorList>
            <person name="Kono N."/>
            <person name="Nakamura H."/>
            <person name="Ohtoshi R."/>
            <person name="Moran D.A.P."/>
            <person name="Shinohara A."/>
            <person name="Yoshida Y."/>
            <person name="Fujiwara M."/>
            <person name="Mori M."/>
            <person name="Tomita M."/>
            <person name="Arakawa K."/>
        </authorList>
    </citation>
    <scope>NUCLEOTIDE SEQUENCE [LARGE SCALE GENOMIC DNA]</scope>
</reference>
<gene>
    <name evidence="2" type="primary">WDR36_0</name>
    <name evidence="2" type="ORF">AVEN_45792_1</name>
</gene>
<dbReference type="GO" id="GO:0034388">
    <property type="term" value="C:Pwp2p-containing subcomplex of 90S preribosome"/>
    <property type="evidence" value="ECO:0007669"/>
    <property type="project" value="TreeGrafter"/>
</dbReference>
<dbReference type="InterPro" id="IPR059157">
    <property type="entry name" value="WDR36-Utp21_N"/>
</dbReference>
<dbReference type="PANTHER" id="PTHR22840">
    <property type="entry name" value="WD REPEAT-CONTAINING PROTEIN 36"/>
    <property type="match status" value="1"/>
</dbReference>
<dbReference type="Proteomes" id="UP000499080">
    <property type="component" value="Unassembled WGS sequence"/>
</dbReference>
<evidence type="ECO:0000313" key="2">
    <source>
        <dbReference type="EMBL" id="GBM39835.1"/>
    </source>
</evidence>
<proteinExistence type="predicted"/>
<sequence length="129" mass="14457">MCHALSWFNYIYAYIYIQAPAINVVAVGLECGDIYIHNLKFDETLMKFSQDWGAVTGLCFRTDGPPIMASAGTMGHVWDLEKKRLHSEIREAQKGGTSGLQFLPNEPLLIASSSDNSINVCFYLQQILH</sequence>
<dbReference type="GO" id="GO:0006364">
    <property type="term" value="P:rRNA processing"/>
    <property type="evidence" value="ECO:0007669"/>
    <property type="project" value="TreeGrafter"/>
</dbReference>
<dbReference type="SUPFAM" id="SSF50978">
    <property type="entry name" value="WD40 repeat-like"/>
    <property type="match status" value="1"/>
</dbReference>
<dbReference type="Pfam" id="PF25171">
    <property type="entry name" value="Beta-prop_WDR36-Utp21_1st"/>
    <property type="match status" value="1"/>
</dbReference>
<evidence type="ECO:0000259" key="1">
    <source>
        <dbReference type="Pfam" id="PF25171"/>
    </source>
</evidence>
<feature type="domain" description="WDR36/Utp21 N-terminal" evidence="1">
    <location>
        <begin position="18"/>
        <end position="121"/>
    </location>
</feature>
<dbReference type="PANTHER" id="PTHR22840:SF12">
    <property type="entry name" value="WD REPEAT-CONTAINING PROTEIN 36"/>
    <property type="match status" value="1"/>
</dbReference>
<dbReference type="AlphaFoldDB" id="A0A4Y2FHE4"/>
<comment type="caution">
    <text evidence="2">The sequence shown here is derived from an EMBL/GenBank/DDBJ whole genome shotgun (WGS) entry which is preliminary data.</text>
</comment>
<dbReference type="EMBL" id="BGPR01000909">
    <property type="protein sequence ID" value="GBM39835.1"/>
    <property type="molecule type" value="Genomic_DNA"/>
</dbReference>